<dbReference type="AlphaFoldDB" id="A0AAE0T083"/>
<reference evidence="1" key="1">
    <citation type="journal article" date="2021" name="Genome Biol. Evol.">
        <title>A High-Quality Reference Genome for a Parasitic Bivalve with Doubly Uniparental Inheritance (Bivalvia: Unionida).</title>
        <authorList>
            <person name="Smith C.H."/>
        </authorList>
    </citation>
    <scope>NUCLEOTIDE SEQUENCE</scope>
    <source>
        <strain evidence="1">CHS0354</strain>
    </source>
</reference>
<dbReference type="EMBL" id="JAEAOA010001967">
    <property type="protein sequence ID" value="KAK3601430.1"/>
    <property type="molecule type" value="Genomic_DNA"/>
</dbReference>
<evidence type="ECO:0000313" key="1">
    <source>
        <dbReference type="EMBL" id="KAK3601430.1"/>
    </source>
</evidence>
<sequence length="113" mass="12771">MANAGRHSIYMGPSLLSEREIVTRLYPELTNVSLTVVSIDLNIGSLLLSRRYRTRASFGNDEHRFPDGVRKEQGTARNWSTVERRVIRADTDGHIGTDNDGYECFQRGHGYGD</sequence>
<accession>A0AAE0T083</accession>
<protein>
    <submittedName>
        <fullName evidence="1">Uncharacterized protein</fullName>
    </submittedName>
</protein>
<dbReference type="Proteomes" id="UP001195483">
    <property type="component" value="Unassembled WGS sequence"/>
</dbReference>
<reference evidence="1" key="2">
    <citation type="journal article" date="2021" name="Genome Biol. Evol.">
        <title>Developing a high-quality reference genome for a parasitic bivalve with doubly uniparental inheritance (Bivalvia: Unionida).</title>
        <authorList>
            <person name="Smith C.H."/>
        </authorList>
    </citation>
    <scope>NUCLEOTIDE SEQUENCE</scope>
    <source>
        <strain evidence="1">CHS0354</strain>
        <tissue evidence="1">Mantle</tissue>
    </source>
</reference>
<organism evidence="1 2">
    <name type="scientific">Potamilus streckersoni</name>
    <dbReference type="NCBI Taxonomy" id="2493646"/>
    <lineage>
        <taxon>Eukaryota</taxon>
        <taxon>Metazoa</taxon>
        <taxon>Spiralia</taxon>
        <taxon>Lophotrochozoa</taxon>
        <taxon>Mollusca</taxon>
        <taxon>Bivalvia</taxon>
        <taxon>Autobranchia</taxon>
        <taxon>Heteroconchia</taxon>
        <taxon>Palaeoheterodonta</taxon>
        <taxon>Unionida</taxon>
        <taxon>Unionoidea</taxon>
        <taxon>Unionidae</taxon>
        <taxon>Ambleminae</taxon>
        <taxon>Lampsilini</taxon>
        <taxon>Potamilus</taxon>
    </lineage>
</organism>
<evidence type="ECO:0000313" key="2">
    <source>
        <dbReference type="Proteomes" id="UP001195483"/>
    </source>
</evidence>
<comment type="caution">
    <text evidence="1">The sequence shown here is derived from an EMBL/GenBank/DDBJ whole genome shotgun (WGS) entry which is preliminary data.</text>
</comment>
<proteinExistence type="predicted"/>
<keyword evidence="2" id="KW-1185">Reference proteome</keyword>
<name>A0AAE0T083_9BIVA</name>
<gene>
    <name evidence="1" type="ORF">CHS0354_033551</name>
</gene>
<reference evidence="1" key="3">
    <citation type="submission" date="2023-05" db="EMBL/GenBank/DDBJ databases">
        <authorList>
            <person name="Smith C.H."/>
        </authorList>
    </citation>
    <scope>NUCLEOTIDE SEQUENCE</scope>
    <source>
        <strain evidence="1">CHS0354</strain>
        <tissue evidence="1">Mantle</tissue>
    </source>
</reference>